<dbReference type="EMBL" id="CP000383">
    <property type="protein sequence ID" value="ABG57985.1"/>
    <property type="molecule type" value="Genomic_DNA"/>
</dbReference>
<feature type="chain" id="PRO_5026864683" evidence="1">
    <location>
        <begin position="29"/>
        <end position="172"/>
    </location>
</feature>
<reference evidence="2 3" key="1">
    <citation type="journal article" date="2007" name="Appl. Environ. Microbiol.">
        <title>Genome sequence of the cellulolytic gliding bacterium Cytophaga hutchinsonii.</title>
        <authorList>
            <person name="Xie G."/>
            <person name="Bruce D.C."/>
            <person name="Challacombe J.F."/>
            <person name="Chertkov O."/>
            <person name="Detter J.C."/>
            <person name="Gilna P."/>
            <person name="Han C.S."/>
            <person name="Lucas S."/>
            <person name="Misra M."/>
            <person name="Myers G.L."/>
            <person name="Richardson P."/>
            <person name="Tapia R."/>
            <person name="Thayer N."/>
            <person name="Thompson L.S."/>
            <person name="Brettin T.S."/>
            <person name="Henrissat B."/>
            <person name="Wilson D.B."/>
            <person name="McBride M.J."/>
        </authorList>
    </citation>
    <scope>NUCLEOTIDE SEQUENCE [LARGE SCALE GENOMIC DNA]</scope>
    <source>
        <strain evidence="3">ATCC 33406 / DSM 1761 / CIP 103989 / NBRC 15051 / NCIMB 9469 / D465</strain>
    </source>
</reference>
<name>A0A6N4SNV0_CYTH3</name>
<protein>
    <submittedName>
        <fullName evidence="2">Uncharacterized protein</fullName>
    </submittedName>
</protein>
<proteinExistence type="predicted"/>
<evidence type="ECO:0000313" key="2">
    <source>
        <dbReference type="EMBL" id="ABG57985.1"/>
    </source>
</evidence>
<dbReference type="AlphaFoldDB" id="A0A6N4SNV0"/>
<sequence>MYFTKNNRYYLKISKLLMLFLQLSINPAASSFKHSTWIEYIQAEFPKAETIEVDNYSELYLYQHILNWVLKSDAPLALHIQCIDSEAPTGAMFRFLQELFQKKIPVCITVLGKHAGIEKYIKAFAEYKVVETEKEALALLSLKRGAEDAKLKEQTGIDLSGLAGIMQSKTTE</sequence>
<gene>
    <name evidence="2" type="ordered locus">CHU_0698</name>
</gene>
<accession>A0A6N4SNV0</accession>
<feature type="signal peptide" evidence="1">
    <location>
        <begin position="1"/>
        <end position="28"/>
    </location>
</feature>
<keyword evidence="3" id="KW-1185">Reference proteome</keyword>
<keyword evidence="1" id="KW-0732">Signal</keyword>
<evidence type="ECO:0000256" key="1">
    <source>
        <dbReference type="SAM" id="SignalP"/>
    </source>
</evidence>
<dbReference type="Proteomes" id="UP000001822">
    <property type="component" value="Chromosome"/>
</dbReference>
<dbReference type="KEGG" id="chu:CHU_0698"/>
<organism evidence="2 3">
    <name type="scientific">Cytophaga hutchinsonii (strain ATCC 33406 / DSM 1761 / CIP 103989 / NBRC 15051 / NCIMB 9469 / D465)</name>
    <dbReference type="NCBI Taxonomy" id="269798"/>
    <lineage>
        <taxon>Bacteria</taxon>
        <taxon>Pseudomonadati</taxon>
        <taxon>Bacteroidota</taxon>
        <taxon>Cytophagia</taxon>
        <taxon>Cytophagales</taxon>
        <taxon>Cytophagaceae</taxon>
        <taxon>Cytophaga</taxon>
    </lineage>
</organism>
<evidence type="ECO:0000313" key="3">
    <source>
        <dbReference type="Proteomes" id="UP000001822"/>
    </source>
</evidence>